<dbReference type="Proteomes" id="UP000256269">
    <property type="component" value="Unassembled WGS sequence"/>
</dbReference>
<accession>A0A3E0HLQ7</accession>
<evidence type="ECO:0000313" key="1">
    <source>
        <dbReference type="EMBL" id="REH47371.1"/>
    </source>
</evidence>
<evidence type="ECO:0000313" key="2">
    <source>
        <dbReference type="Proteomes" id="UP000256269"/>
    </source>
</evidence>
<reference evidence="1 2" key="1">
    <citation type="submission" date="2018-08" db="EMBL/GenBank/DDBJ databases">
        <title>Genomic Encyclopedia of Archaeal and Bacterial Type Strains, Phase II (KMG-II): from individual species to whole genera.</title>
        <authorList>
            <person name="Goeker M."/>
        </authorList>
    </citation>
    <scope>NUCLEOTIDE SEQUENCE [LARGE SCALE GENOMIC DNA]</scope>
    <source>
        <strain evidence="1 2">DSM 45791</strain>
    </source>
</reference>
<sequence length="62" mass="7215">MMHAGPLTYLNTILLQRVLADPAWSRRLTEPDRHALSALFWSHVNLYRRFNLDMNAHLLDAA</sequence>
<name>A0A3E0HLQ7_9PSEU</name>
<proteinExistence type="predicted"/>
<gene>
    <name evidence="1" type="ORF">BCF44_106536</name>
</gene>
<organism evidence="1 2">
    <name type="scientific">Kutzneria buriramensis</name>
    <dbReference type="NCBI Taxonomy" id="1045776"/>
    <lineage>
        <taxon>Bacteria</taxon>
        <taxon>Bacillati</taxon>
        <taxon>Actinomycetota</taxon>
        <taxon>Actinomycetes</taxon>
        <taxon>Pseudonocardiales</taxon>
        <taxon>Pseudonocardiaceae</taxon>
        <taxon>Kutzneria</taxon>
    </lineage>
</organism>
<dbReference type="EMBL" id="QUNO01000006">
    <property type="protein sequence ID" value="REH47371.1"/>
    <property type="molecule type" value="Genomic_DNA"/>
</dbReference>
<protein>
    <submittedName>
        <fullName evidence="1">Tn3 transposase DDE domain-containing protein</fullName>
    </submittedName>
</protein>
<keyword evidence="2" id="KW-1185">Reference proteome</keyword>
<dbReference type="AlphaFoldDB" id="A0A3E0HLQ7"/>
<comment type="caution">
    <text evidence="1">The sequence shown here is derived from an EMBL/GenBank/DDBJ whole genome shotgun (WGS) entry which is preliminary data.</text>
</comment>